<dbReference type="RefSeq" id="WP_007415648.1">
    <property type="nucleotide sequence ID" value="NZ_ABOX02000018.1"/>
</dbReference>
<keyword evidence="2" id="KW-1185">Reference proteome</keyword>
<comment type="caution">
    <text evidence="1">The sequence shown here is derived from an EMBL/GenBank/DDBJ whole genome shotgun (WGS) entry which is preliminary data.</text>
</comment>
<dbReference type="STRING" id="320771.Cflav_PD2964"/>
<protein>
    <submittedName>
        <fullName evidence="1">Uncharacterized protein</fullName>
    </submittedName>
</protein>
<accession>B9XIK5</accession>
<dbReference type="EMBL" id="ABOX02000018">
    <property type="protein sequence ID" value="EEF60268.1"/>
    <property type="molecule type" value="Genomic_DNA"/>
</dbReference>
<organism evidence="1 2">
    <name type="scientific">Pedosphaera parvula (strain Ellin514)</name>
    <dbReference type="NCBI Taxonomy" id="320771"/>
    <lineage>
        <taxon>Bacteria</taxon>
        <taxon>Pseudomonadati</taxon>
        <taxon>Verrucomicrobiota</taxon>
        <taxon>Pedosphaerae</taxon>
        <taxon>Pedosphaerales</taxon>
        <taxon>Pedosphaeraceae</taxon>
        <taxon>Pedosphaera</taxon>
    </lineage>
</organism>
<dbReference type="Proteomes" id="UP000003688">
    <property type="component" value="Unassembled WGS sequence"/>
</dbReference>
<evidence type="ECO:0000313" key="2">
    <source>
        <dbReference type="Proteomes" id="UP000003688"/>
    </source>
</evidence>
<dbReference type="AlphaFoldDB" id="B9XIK5"/>
<reference evidence="1 2" key="1">
    <citation type="journal article" date="2011" name="J. Bacteriol.">
        <title>Genome sequence of 'Pedosphaera parvula' Ellin514, an aerobic Verrucomicrobial isolate from pasture soil.</title>
        <authorList>
            <person name="Kant R."/>
            <person name="van Passel M.W."/>
            <person name="Sangwan P."/>
            <person name="Palva A."/>
            <person name="Lucas S."/>
            <person name="Copeland A."/>
            <person name="Lapidus A."/>
            <person name="Glavina Del Rio T."/>
            <person name="Dalin E."/>
            <person name="Tice H."/>
            <person name="Bruce D."/>
            <person name="Goodwin L."/>
            <person name="Pitluck S."/>
            <person name="Chertkov O."/>
            <person name="Larimer F.W."/>
            <person name="Land M.L."/>
            <person name="Hauser L."/>
            <person name="Brettin T.S."/>
            <person name="Detter J.C."/>
            <person name="Han S."/>
            <person name="de Vos W.M."/>
            <person name="Janssen P.H."/>
            <person name="Smidt H."/>
        </authorList>
    </citation>
    <scope>NUCLEOTIDE SEQUENCE [LARGE SCALE GENOMIC DNA]</scope>
    <source>
        <strain evidence="1 2">Ellin514</strain>
    </source>
</reference>
<gene>
    <name evidence="1" type="ORF">Cflav_PD2964</name>
</gene>
<proteinExistence type="predicted"/>
<dbReference type="OrthoDB" id="186240at2"/>
<name>B9XIK5_PEDPL</name>
<sequence length="228" mass="25514">MTKEKEATKPTKGTEAQLLDLLKRVLPKATHDAELAGKIYSAIESELKSKARAIAFDKFCKKVELPDLDPKTVKEVTEQFQQSFGDGDITVKPDKKEKTLAVEVSMPDGTQFTSEIKVGPVDKDASDEQEITLKFIPFPVAMPGDPELVWMLAKRENMTNEEAGIAIAKLEGEFWQTKTGQKLIKDRVERCFPEFIARVPGGMLTELGLKRHYKTPEPIKVLRSSGKH</sequence>
<evidence type="ECO:0000313" key="1">
    <source>
        <dbReference type="EMBL" id="EEF60268.1"/>
    </source>
</evidence>